<dbReference type="CDD" id="cd00009">
    <property type="entry name" value="AAA"/>
    <property type="match status" value="1"/>
</dbReference>
<evidence type="ECO:0000259" key="4">
    <source>
        <dbReference type="SMART" id="SM00382"/>
    </source>
</evidence>
<feature type="compositionally biased region" description="Basic residues" evidence="2">
    <location>
        <begin position="235"/>
        <end position="248"/>
    </location>
</feature>
<evidence type="ECO:0000313" key="6">
    <source>
        <dbReference type="Proteomes" id="UP000218231"/>
    </source>
</evidence>
<dbReference type="Pfam" id="PF21960">
    <property type="entry name" value="RCF1-5-like_lid"/>
    <property type="match status" value="1"/>
</dbReference>
<dbReference type="Pfam" id="PF13177">
    <property type="entry name" value="DNA_pol3_delta2"/>
    <property type="match status" value="1"/>
</dbReference>
<dbReference type="InterPro" id="IPR050238">
    <property type="entry name" value="DNA_Rep/Repair_Clamp_Loader"/>
</dbReference>
<dbReference type="GO" id="GO:0005663">
    <property type="term" value="C:DNA replication factor C complex"/>
    <property type="evidence" value="ECO:0007669"/>
    <property type="project" value="TreeGrafter"/>
</dbReference>
<dbReference type="Pfam" id="PF22534">
    <property type="entry name" value="RFC_C"/>
    <property type="match status" value="1"/>
</dbReference>
<dbReference type="SUPFAM" id="SSF48019">
    <property type="entry name" value="post-AAA+ oligomerization domain-like"/>
    <property type="match status" value="1"/>
</dbReference>
<feature type="region of interest" description="Disordered" evidence="2">
    <location>
        <begin position="33"/>
        <end position="52"/>
    </location>
</feature>
<dbReference type="AlphaFoldDB" id="A0A2A2L312"/>
<sequence>MRHLTLTIICFFCIFYAVTGVDEEKQEKIEKDEAAAGKNHGSKHKYHGKHSRDYYDRSDEHDYGGYNAYGYGYNSGGYAPAQNNYGHSGYNQGPSYNSYGSYQQPAYEPPLQDVSYCSVHASYPLAHRTKYVHPYPSYGHNSYGGSSHYRVKRMTGYNHEYSGRPSYAAQPQYSNQAYATYLRRFDRIGCRNTAITSQEDCQNCCQTASRINGDAVTAVTGAIFFFDEYHHGHKHHGHKHHDHKHHDHKSSEETFSRNSPQYKYLVDQMRDHQITQKIFSKAPYEAQRVTDLYATYLTRKMALWVDKYRPREIGKLDYNNDLTEILKSIVAREDFPHLLVYGPSGAGKKTRINCILKELYGSGVERTTLVTKTFTTPSNRKLDLQTVNSNYHIELAPGDVGNYDRIVVQDVIKEMAQFSQIDSEKQKPFKVVVLHEVDTLTRDAQHALRRTMEKYSRTCRLILSCESLSRVIDPLRSRCMAVRVSAPPTEEIEAILERVVKKEKYDVTPKLLMEISEKSYGNLRRALLMTETLAAREQKLKEGMTIVEPDWELYLRETAGMILKTQNNETLLKVRERLYEVLSRCIPSNIIFSTLIRELLPACRPEAKVEVIHLAAELCKGSKAIFHLEAFVAAFMELYCRIHKT</sequence>
<keyword evidence="6" id="KW-1185">Reference proteome</keyword>
<dbReference type="GO" id="GO:0005634">
    <property type="term" value="C:nucleus"/>
    <property type="evidence" value="ECO:0007669"/>
    <property type="project" value="TreeGrafter"/>
</dbReference>
<feature type="chain" id="PRO_5012697236" description="AAA+ ATPase domain-containing protein" evidence="3">
    <location>
        <begin position="21"/>
        <end position="645"/>
    </location>
</feature>
<keyword evidence="3" id="KW-0732">Signal</keyword>
<dbReference type="FunFam" id="3.40.50.300:FF:000136">
    <property type="entry name" value="Replication factor C subunit 5"/>
    <property type="match status" value="1"/>
</dbReference>
<comment type="caution">
    <text evidence="5">The sequence shown here is derived from an EMBL/GenBank/DDBJ whole genome shotgun (WGS) entry which is preliminary data.</text>
</comment>
<dbReference type="STRING" id="2018661.A0A2A2L312"/>
<dbReference type="GO" id="GO:0003689">
    <property type="term" value="F:DNA clamp loader activity"/>
    <property type="evidence" value="ECO:0007669"/>
    <property type="project" value="TreeGrafter"/>
</dbReference>
<dbReference type="Gene3D" id="3.40.50.300">
    <property type="entry name" value="P-loop containing nucleotide triphosphate hydrolases"/>
    <property type="match status" value="1"/>
</dbReference>
<dbReference type="Proteomes" id="UP000218231">
    <property type="component" value="Unassembled WGS sequence"/>
</dbReference>
<organism evidence="5 6">
    <name type="scientific">Diploscapter pachys</name>
    <dbReference type="NCBI Taxonomy" id="2018661"/>
    <lineage>
        <taxon>Eukaryota</taxon>
        <taxon>Metazoa</taxon>
        <taxon>Ecdysozoa</taxon>
        <taxon>Nematoda</taxon>
        <taxon>Chromadorea</taxon>
        <taxon>Rhabditida</taxon>
        <taxon>Rhabditina</taxon>
        <taxon>Rhabditomorpha</taxon>
        <taxon>Rhabditoidea</taxon>
        <taxon>Rhabditidae</taxon>
        <taxon>Diploscapter</taxon>
    </lineage>
</organism>
<dbReference type="EMBL" id="LIAE01007231">
    <property type="protein sequence ID" value="PAV80651.1"/>
    <property type="molecule type" value="Genomic_DNA"/>
</dbReference>
<accession>A0A2A2L312</accession>
<dbReference type="OrthoDB" id="761538at2759"/>
<dbReference type="PANTHER" id="PTHR11669">
    <property type="entry name" value="REPLICATION FACTOR C / DNA POLYMERASE III GAMMA-TAU SUBUNIT"/>
    <property type="match status" value="1"/>
</dbReference>
<gene>
    <name evidence="5" type="ORF">WR25_22872</name>
</gene>
<dbReference type="FunFam" id="1.10.8.60:FF:000030">
    <property type="entry name" value="replication factor C subunit 3"/>
    <property type="match status" value="1"/>
</dbReference>
<dbReference type="SMART" id="SM00382">
    <property type="entry name" value="AAA"/>
    <property type="match status" value="1"/>
</dbReference>
<feature type="compositionally biased region" description="Basic residues" evidence="2">
    <location>
        <begin position="40"/>
        <end position="50"/>
    </location>
</feature>
<keyword evidence="1" id="KW-0235">DNA replication</keyword>
<feature type="signal peptide" evidence="3">
    <location>
        <begin position="1"/>
        <end position="20"/>
    </location>
</feature>
<protein>
    <recommendedName>
        <fullName evidence="4">AAA+ ATPase domain-containing protein</fullName>
    </recommendedName>
</protein>
<dbReference type="InterPro" id="IPR003593">
    <property type="entry name" value="AAA+_ATPase"/>
</dbReference>
<evidence type="ECO:0000256" key="3">
    <source>
        <dbReference type="SAM" id="SignalP"/>
    </source>
</evidence>
<name>A0A2A2L312_9BILA</name>
<dbReference type="GO" id="GO:0006281">
    <property type="term" value="P:DNA repair"/>
    <property type="evidence" value="ECO:0007669"/>
    <property type="project" value="TreeGrafter"/>
</dbReference>
<evidence type="ECO:0000313" key="5">
    <source>
        <dbReference type="EMBL" id="PAV80651.1"/>
    </source>
</evidence>
<reference evidence="5 6" key="1">
    <citation type="journal article" date="2017" name="Curr. Biol.">
        <title>Genome architecture and evolution of a unichromosomal asexual nematode.</title>
        <authorList>
            <person name="Fradin H."/>
            <person name="Zegar C."/>
            <person name="Gutwein M."/>
            <person name="Lucas J."/>
            <person name="Kovtun M."/>
            <person name="Corcoran D."/>
            <person name="Baugh L.R."/>
            <person name="Kiontke K."/>
            <person name="Gunsalus K."/>
            <person name="Fitch D.H."/>
            <person name="Piano F."/>
        </authorList>
    </citation>
    <scope>NUCLEOTIDE SEQUENCE [LARGE SCALE GENOMIC DNA]</scope>
    <source>
        <strain evidence="5">PF1309</strain>
    </source>
</reference>
<feature type="domain" description="AAA+ ATPase" evidence="4">
    <location>
        <begin position="334"/>
        <end position="487"/>
    </location>
</feature>
<evidence type="ECO:0000256" key="2">
    <source>
        <dbReference type="SAM" id="MobiDB-lite"/>
    </source>
</evidence>
<dbReference type="Gene3D" id="1.20.272.10">
    <property type="match status" value="1"/>
</dbReference>
<proteinExistence type="predicted"/>
<dbReference type="InterPro" id="IPR008921">
    <property type="entry name" value="DNA_pol3_clamp-load_cplx_C"/>
</dbReference>
<dbReference type="InterPro" id="IPR027417">
    <property type="entry name" value="P-loop_NTPase"/>
</dbReference>
<dbReference type="SUPFAM" id="SSF52540">
    <property type="entry name" value="P-loop containing nucleoside triphosphate hydrolases"/>
    <property type="match status" value="1"/>
</dbReference>
<dbReference type="GO" id="GO:0003677">
    <property type="term" value="F:DNA binding"/>
    <property type="evidence" value="ECO:0007669"/>
    <property type="project" value="InterPro"/>
</dbReference>
<dbReference type="Gene3D" id="1.10.8.60">
    <property type="match status" value="1"/>
</dbReference>
<evidence type="ECO:0000256" key="1">
    <source>
        <dbReference type="ARBA" id="ARBA00022705"/>
    </source>
</evidence>
<dbReference type="PANTHER" id="PTHR11669:SF1">
    <property type="entry name" value="REPLICATION FACTOR C SUBUNIT 3"/>
    <property type="match status" value="1"/>
</dbReference>
<dbReference type="GO" id="GO:0006261">
    <property type="term" value="P:DNA-templated DNA replication"/>
    <property type="evidence" value="ECO:0007669"/>
    <property type="project" value="TreeGrafter"/>
</dbReference>
<feature type="region of interest" description="Disordered" evidence="2">
    <location>
        <begin position="235"/>
        <end position="257"/>
    </location>
</feature>